<feature type="region of interest" description="Disordered" evidence="4">
    <location>
        <begin position="553"/>
        <end position="652"/>
    </location>
</feature>
<dbReference type="PANTHER" id="PTHR23049">
    <property type="entry name" value="MYOSIN REGULATORY LIGHT CHAIN 2"/>
    <property type="match status" value="1"/>
</dbReference>
<feature type="domain" description="C2H2-type" evidence="5">
    <location>
        <begin position="238"/>
        <end position="267"/>
    </location>
</feature>
<evidence type="ECO:0000313" key="7">
    <source>
        <dbReference type="EMBL" id="KTB35359.1"/>
    </source>
</evidence>
<keyword evidence="3" id="KW-0479">Metal-binding</keyword>
<dbReference type="InterPro" id="IPR036236">
    <property type="entry name" value="Znf_C2H2_sf"/>
</dbReference>
<dbReference type="SMART" id="SM00054">
    <property type="entry name" value="EFh"/>
    <property type="match status" value="2"/>
</dbReference>
<keyword evidence="1" id="KW-0677">Repeat</keyword>
<feature type="compositionally biased region" description="Low complexity" evidence="4">
    <location>
        <begin position="766"/>
        <end position="785"/>
    </location>
</feature>
<gene>
    <name evidence="7" type="ORF">WG66_11957</name>
</gene>
<feature type="compositionally biased region" description="Low complexity" evidence="4">
    <location>
        <begin position="595"/>
        <end position="609"/>
    </location>
</feature>
<feature type="compositionally biased region" description="Polar residues" evidence="4">
    <location>
        <begin position="638"/>
        <end position="651"/>
    </location>
</feature>
<dbReference type="GO" id="GO:0008270">
    <property type="term" value="F:zinc ion binding"/>
    <property type="evidence" value="ECO:0007669"/>
    <property type="project" value="UniProtKB-KW"/>
</dbReference>
<feature type="domain" description="EF-hand" evidence="6">
    <location>
        <begin position="115"/>
        <end position="150"/>
    </location>
</feature>
<dbReference type="InterPro" id="IPR050403">
    <property type="entry name" value="Myosin_RLC"/>
</dbReference>
<dbReference type="eggNOG" id="KOG1721">
    <property type="taxonomic scope" value="Eukaryota"/>
</dbReference>
<feature type="region of interest" description="Disordered" evidence="4">
    <location>
        <begin position="684"/>
        <end position="789"/>
    </location>
</feature>
<name>A0A0W0FG80_MONRR</name>
<dbReference type="SMART" id="SM00355">
    <property type="entry name" value="ZnF_C2H2"/>
    <property type="match status" value="3"/>
</dbReference>
<dbReference type="AlphaFoldDB" id="A0A0W0FG80"/>
<evidence type="ECO:0000313" key="8">
    <source>
        <dbReference type="Proteomes" id="UP000054988"/>
    </source>
</evidence>
<evidence type="ECO:0000259" key="5">
    <source>
        <dbReference type="PROSITE" id="PS50157"/>
    </source>
</evidence>
<keyword evidence="3" id="KW-0863">Zinc-finger</keyword>
<dbReference type="Pfam" id="PF13405">
    <property type="entry name" value="EF-hand_6"/>
    <property type="match status" value="1"/>
</dbReference>
<dbReference type="FunFam" id="1.10.238.10:FF:000527">
    <property type="entry name" value="Calmodulin-3"/>
    <property type="match status" value="1"/>
</dbReference>
<feature type="compositionally biased region" description="Basic residues" evidence="4">
    <location>
        <begin position="855"/>
        <end position="865"/>
    </location>
</feature>
<dbReference type="InterPro" id="IPR018247">
    <property type="entry name" value="EF_Hand_1_Ca_BS"/>
</dbReference>
<evidence type="ECO:0000256" key="4">
    <source>
        <dbReference type="SAM" id="MobiDB-lite"/>
    </source>
</evidence>
<feature type="compositionally biased region" description="Low complexity" evidence="4">
    <location>
        <begin position="693"/>
        <end position="715"/>
    </location>
</feature>
<keyword evidence="3" id="KW-0862">Zinc</keyword>
<protein>
    <submittedName>
        <fullName evidence="7">Uncharacterized protein</fullName>
    </submittedName>
</protein>
<dbReference type="Pfam" id="PF21816">
    <property type="entry name" value="Zap1_zf1"/>
    <property type="match status" value="1"/>
</dbReference>
<dbReference type="InterPro" id="IPR002048">
    <property type="entry name" value="EF_hand_dom"/>
</dbReference>
<feature type="domain" description="EF-hand" evidence="6">
    <location>
        <begin position="38"/>
        <end position="73"/>
    </location>
</feature>
<feature type="region of interest" description="Disordered" evidence="4">
    <location>
        <begin position="346"/>
        <end position="376"/>
    </location>
</feature>
<dbReference type="PROSITE" id="PS50157">
    <property type="entry name" value="ZINC_FINGER_C2H2_2"/>
    <property type="match status" value="3"/>
</dbReference>
<proteinExistence type="predicted"/>
<dbReference type="Gene3D" id="1.10.238.10">
    <property type="entry name" value="EF-hand"/>
    <property type="match status" value="2"/>
</dbReference>
<evidence type="ECO:0000256" key="3">
    <source>
        <dbReference type="PROSITE-ProRule" id="PRU00042"/>
    </source>
</evidence>
<feature type="compositionally biased region" description="Polar residues" evidence="4">
    <location>
        <begin position="754"/>
        <end position="765"/>
    </location>
</feature>
<dbReference type="PROSITE" id="PS50222">
    <property type="entry name" value="EF_HAND_2"/>
    <property type="match status" value="2"/>
</dbReference>
<feature type="domain" description="C2H2-type" evidence="5">
    <location>
        <begin position="202"/>
        <end position="232"/>
    </location>
</feature>
<dbReference type="InterPro" id="IPR048420">
    <property type="entry name" value="Zap1-like_Znf1"/>
</dbReference>
<feature type="compositionally biased region" description="Basic and acidic residues" evidence="4">
    <location>
        <begin position="866"/>
        <end position="880"/>
    </location>
</feature>
<feature type="region of interest" description="Disordered" evidence="4">
    <location>
        <begin position="1"/>
        <end position="23"/>
    </location>
</feature>
<keyword evidence="2" id="KW-0106">Calcium</keyword>
<evidence type="ECO:0000256" key="1">
    <source>
        <dbReference type="ARBA" id="ARBA00022737"/>
    </source>
</evidence>
<dbReference type="PROSITE" id="PS00018">
    <property type="entry name" value="EF_HAND_1"/>
    <property type="match status" value="1"/>
</dbReference>
<sequence>MSRYPSHLSPSLPSTLTKSQKSRARREPSGVFSLFQAPQIQQFKEAFQLIDHDKDGWVNESDLREIFTSLGITPTKTQLDQLLSARPGDSTTSDARGINFTMFLTMMSERLFEFDTEPELIEAFESFDENDSGYVKVEDMRKWLSEVGDRMDDREIDRFLKGPFTDRQGNFNYREWVKVLRVNEDGEDGQITHPPPSPAVMHKCLWQDCTQSFTDPEALYNHLCNDHIGRKSTNNLCLTCKWKDCSTTCAKRDHITSHLRVHTPLKPHICEVRLLALAIPTGVCKKSFKRPQDLKKHEKIHTEEHHAQHKHSKAITVVDPVYVSRVRGDASGKPISSQNLRVPIRAASHSSSSSDSSHFLLPTPSPELAPAHHYPHQSPTIADVSLQSHLPTWEVLDQPVSAGLKRSYDHDYSVDDFFTDMKKRRLNPSYDSRMAERLNNLAYPPHGNGGNNPTGTFNPRSVSLDIRTPEELAAVNQFLVTLGRDVSGTVRSTHTHHHGHSASVPNIPPDYFDPVTLSQMGLVGMPGISPADDFASPAYSTNHSSHHYYANQRHQSSYGPSMYRDIGFGPQQHGPDTMRRSSVHHHQHKYSQPPSSMSSNGYHSSGYHHQPTPPLDASTGSPHSSSSASSPVATTPPQMSLSMPATMSTMGPSPDSAVAFDYLRPSRGPGPMIGLVPGDYTSPSMRPIVPLKTAPTSSPNSSSASTSSLQSPAQSRRSLTPTPAPSTSVAKSSSLYPLLSSGDEQYKLPPLQSRYRSPSPVNSRESTPGTSSSSSSSNGSPVPSNATVLPSLRVVRGDGDQLASGVDKLGLSAEEKPQRVGFFDVVEKRNVPYEQRVQHMEFIRNLLLQINTDYKRKHGSPKPKSQKMDVDRDVEMAAVA</sequence>
<dbReference type="Gene3D" id="3.30.160.60">
    <property type="entry name" value="Classic Zinc Finger"/>
    <property type="match status" value="2"/>
</dbReference>
<accession>A0A0W0FG80</accession>
<comment type="caution">
    <text evidence="7">The sequence shown here is derived from an EMBL/GenBank/DDBJ whole genome shotgun (WGS) entry which is preliminary data.</text>
</comment>
<dbReference type="SUPFAM" id="SSF57667">
    <property type="entry name" value="beta-beta-alpha zinc fingers"/>
    <property type="match status" value="2"/>
</dbReference>
<dbReference type="PROSITE" id="PS00028">
    <property type="entry name" value="ZINC_FINGER_C2H2_1"/>
    <property type="match status" value="2"/>
</dbReference>
<feature type="compositionally biased region" description="Low complexity" evidence="4">
    <location>
        <begin position="1"/>
        <end position="19"/>
    </location>
</feature>
<organism evidence="7 8">
    <name type="scientific">Moniliophthora roreri</name>
    <name type="common">Frosty pod rot fungus</name>
    <name type="synonym">Monilia roreri</name>
    <dbReference type="NCBI Taxonomy" id="221103"/>
    <lineage>
        <taxon>Eukaryota</taxon>
        <taxon>Fungi</taxon>
        <taxon>Dikarya</taxon>
        <taxon>Basidiomycota</taxon>
        <taxon>Agaricomycotina</taxon>
        <taxon>Agaricomycetes</taxon>
        <taxon>Agaricomycetidae</taxon>
        <taxon>Agaricales</taxon>
        <taxon>Marasmiineae</taxon>
        <taxon>Marasmiaceae</taxon>
        <taxon>Moniliophthora</taxon>
    </lineage>
</organism>
<evidence type="ECO:0000256" key="2">
    <source>
        <dbReference type="ARBA" id="ARBA00022837"/>
    </source>
</evidence>
<dbReference type="InterPro" id="IPR013087">
    <property type="entry name" value="Znf_C2H2_type"/>
</dbReference>
<dbReference type="CDD" id="cd00051">
    <property type="entry name" value="EFh"/>
    <property type="match status" value="2"/>
</dbReference>
<evidence type="ECO:0000259" key="6">
    <source>
        <dbReference type="PROSITE" id="PS50222"/>
    </source>
</evidence>
<dbReference type="GO" id="GO:0005509">
    <property type="term" value="F:calcium ion binding"/>
    <property type="evidence" value="ECO:0007669"/>
    <property type="project" value="InterPro"/>
</dbReference>
<feature type="region of interest" description="Disordered" evidence="4">
    <location>
        <begin position="855"/>
        <end position="880"/>
    </location>
</feature>
<feature type="compositionally biased region" description="Low complexity" evidence="4">
    <location>
        <begin position="617"/>
        <end position="637"/>
    </location>
</feature>
<reference evidence="7 8" key="1">
    <citation type="submission" date="2015-12" db="EMBL/GenBank/DDBJ databases">
        <title>Draft genome sequence of Moniliophthora roreri, the causal agent of frosty pod rot of cacao.</title>
        <authorList>
            <person name="Aime M.C."/>
            <person name="Diaz-Valderrama J.R."/>
            <person name="Kijpornyongpan T."/>
            <person name="Phillips-Mora W."/>
        </authorList>
    </citation>
    <scope>NUCLEOTIDE SEQUENCE [LARGE SCALE GENOMIC DNA]</scope>
    <source>
        <strain evidence="7 8">MCA 2952</strain>
    </source>
</reference>
<dbReference type="EMBL" id="LATX01001990">
    <property type="protein sequence ID" value="KTB35359.1"/>
    <property type="molecule type" value="Genomic_DNA"/>
</dbReference>
<dbReference type="SUPFAM" id="SSF47473">
    <property type="entry name" value="EF-hand"/>
    <property type="match status" value="1"/>
</dbReference>
<feature type="compositionally biased region" description="Low complexity" evidence="4">
    <location>
        <begin position="348"/>
        <end position="358"/>
    </location>
</feature>
<feature type="compositionally biased region" description="Polar residues" evidence="4">
    <location>
        <begin position="716"/>
        <end position="735"/>
    </location>
</feature>
<dbReference type="Pfam" id="PF00096">
    <property type="entry name" value="zf-C2H2"/>
    <property type="match status" value="1"/>
</dbReference>
<feature type="domain" description="C2H2-type" evidence="5">
    <location>
        <begin position="268"/>
        <end position="306"/>
    </location>
</feature>
<dbReference type="Proteomes" id="UP000054988">
    <property type="component" value="Unassembled WGS sequence"/>
</dbReference>
<dbReference type="InterPro" id="IPR011992">
    <property type="entry name" value="EF-hand-dom_pair"/>
</dbReference>